<evidence type="ECO:0000313" key="5">
    <source>
        <dbReference type="Proteomes" id="UP000664398"/>
    </source>
</evidence>
<keyword evidence="1" id="KW-0961">Cell wall biogenesis/degradation</keyword>
<comment type="catalytic activity">
    <reaction evidence="1">
        <text>beta-D-GlcNAc-(1-&gt;4)-Mur2Ac(oyl-L-Ala-gamma-D-Glu-L-Lys-D-Ala-D-Ala)-di-trans,octa-cis-undecaprenyl diphosphate + L-glutamine + ATP + H2O = beta-D-GlcNAc-(1-&gt;4)-Mur2Ac(oyl-L-Ala-D-isoglutaminyl-L-Lys-D-Ala-D-Ala)-di-trans,octa-cis-undecaprenyl diphosphate + L-glutamate + ADP + phosphate + H(+)</text>
        <dbReference type="Rhea" id="RHEA:57928"/>
        <dbReference type="ChEBI" id="CHEBI:15377"/>
        <dbReference type="ChEBI" id="CHEBI:15378"/>
        <dbReference type="ChEBI" id="CHEBI:29985"/>
        <dbReference type="ChEBI" id="CHEBI:30616"/>
        <dbReference type="ChEBI" id="CHEBI:43474"/>
        <dbReference type="ChEBI" id="CHEBI:58359"/>
        <dbReference type="ChEBI" id="CHEBI:60033"/>
        <dbReference type="ChEBI" id="CHEBI:62233"/>
        <dbReference type="ChEBI" id="CHEBI:456216"/>
        <dbReference type="EC" id="6.3.5.13"/>
    </reaction>
</comment>
<comment type="function">
    <text evidence="1">The lipid II isoglutaminyl synthase complex catalyzes the formation of alpha-D-isoglutamine in the cell wall lipid II stem peptide. The MurT subunit catalyzes the ATP-dependent amidation of D-glutamate residue of lipid II, converting it to an isoglutamine residue.</text>
</comment>
<reference evidence="4" key="1">
    <citation type="submission" date="2021-03" db="EMBL/GenBank/DDBJ databases">
        <title>Leucobacter chromiisoli sp. nov., isolated from chromium-containing soil of chemical plant.</title>
        <authorList>
            <person name="Xu Z."/>
        </authorList>
    </citation>
    <scope>NUCLEOTIDE SEQUENCE</scope>
    <source>
        <strain evidence="4">A2</strain>
    </source>
</reference>
<dbReference type="GO" id="GO:0046872">
    <property type="term" value="F:metal ion binding"/>
    <property type="evidence" value="ECO:0007669"/>
    <property type="project" value="UniProtKB-KW"/>
</dbReference>
<dbReference type="GO" id="GO:0140282">
    <property type="term" value="F:carbon-nitrogen ligase activity on lipid II"/>
    <property type="evidence" value="ECO:0007669"/>
    <property type="project" value="UniProtKB-UniRule"/>
</dbReference>
<comment type="caution">
    <text evidence="4">The sequence shown here is derived from an EMBL/GenBank/DDBJ whole genome shotgun (WGS) entry which is preliminary data.</text>
</comment>
<gene>
    <name evidence="1" type="primary">murT</name>
    <name evidence="4" type="ORF">J4H91_12790</name>
</gene>
<dbReference type="GO" id="GO:0009252">
    <property type="term" value="P:peptidoglycan biosynthetic process"/>
    <property type="evidence" value="ECO:0007669"/>
    <property type="project" value="UniProtKB-UniRule"/>
</dbReference>
<keyword evidence="1" id="KW-0573">Peptidoglycan synthesis</keyword>
<dbReference type="GO" id="GO:0005524">
    <property type="term" value="F:ATP binding"/>
    <property type="evidence" value="ECO:0007669"/>
    <property type="project" value="UniProtKB-UniRule"/>
</dbReference>
<dbReference type="InterPro" id="IPR013221">
    <property type="entry name" value="Mur_ligase_cen"/>
</dbReference>
<dbReference type="InterPro" id="IPR013564">
    <property type="entry name" value="MurT_C"/>
</dbReference>
<dbReference type="HAMAP" id="MF_02214">
    <property type="entry name" value="Lipid_II_synth_MurT"/>
    <property type="match status" value="1"/>
</dbReference>
<dbReference type="Pfam" id="PF08353">
    <property type="entry name" value="MurT_C"/>
    <property type="match status" value="1"/>
</dbReference>
<keyword evidence="1" id="KW-0479">Metal-binding</keyword>
<proteinExistence type="inferred from homology"/>
<dbReference type="Pfam" id="PF08245">
    <property type="entry name" value="Mur_ligase_M"/>
    <property type="match status" value="1"/>
</dbReference>
<dbReference type="RefSeq" id="WP_208046643.1">
    <property type="nucleotide sequence ID" value="NZ_JAGDYL010000025.1"/>
</dbReference>
<dbReference type="EC" id="6.3.5.13" evidence="1"/>
<evidence type="ECO:0000259" key="3">
    <source>
        <dbReference type="Pfam" id="PF08353"/>
    </source>
</evidence>
<evidence type="ECO:0000313" key="4">
    <source>
        <dbReference type="EMBL" id="MBO1806183.1"/>
    </source>
</evidence>
<comment type="catalytic activity">
    <reaction evidence="1">
        <text>beta-D-GlcNAc-(1-&gt;4)-Mur2Ac(oyl-L-Ala-gamma-D-O-P-Glu-L-Lys-D-Ala-D-Ala)-di-trans,octa-cis-undecaprenyl diphosphate + NH4(+) = beta-D-GlcNAc-(1-&gt;4)-Mur2Ac(oyl-L-Ala-D-isoglutaminyl-L-Lys-D-Ala-D-Ala)-di-trans,octa-cis-undecaprenyl diphosphate + phosphate + H(+)</text>
        <dbReference type="Rhea" id="RHEA:57932"/>
        <dbReference type="ChEBI" id="CHEBI:15378"/>
        <dbReference type="ChEBI" id="CHEBI:28938"/>
        <dbReference type="ChEBI" id="CHEBI:43474"/>
        <dbReference type="ChEBI" id="CHEBI:62233"/>
        <dbReference type="ChEBI" id="CHEBI:143132"/>
    </reaction>
</comment>
<dbReference type="GO" id="GO:0016881">
    <property type="term" value="F:acid-amino acid ligase activity"/>
    <property type="evidence" value="ECO:0007669"/>
    <property type="project" value="InterPro"/>
</dbReference>
<dbReference type="Gene3D" id="3.40.1190.10">
    <property type="entry name" value="Mur-like, catalytic domain"/>
    <property type="match status" value="1"/>
</dbReference>
<feature type="active site" evidence="1">
    <location>
        <position position="361"/>
    </location>
</feature>
<evidence type="ECO:0000259" key="2">
    <source>
        <dbReference type="Pfam" id="PF08245"/>
    </source>
</evidence>
<dbReference type="InterPro" id="IPR043703">
    <property type="entry name" value="Lipid_II_synth_MurT"/>
</dbReference>
<feature type="domain" description="Lipid II isoglutaminyl synthase (glutamine-hydrolyzing) subunit MurT C-terminal" evidence="3">
    <location>
        <begin position="327"/>
        <end position="437"/>
    </location>
</feature>
<dbReference type="PANTHER" id="PTHR23135:SF7">
    <property type="entry name" value="LIPID II ISOGLUTAMINYL SYNTHASE (GLUTAMINE-HYDROLYZING) SUBUNIT MURT"/>
    <property type="match status" value="1"/>
</dbReference>
<comment type="subunit">
    <text evidence="1">Forms a heterodimer with GatD.</text>
</comment>
<evidence type="ECO:0000256" key="1">
    <source>
        <dbReference type="HAMAP-Rule" id="MF_02214"/>
    </source>
</evidence>
<keyword evidence="1" id="KW-0133">Cell shape</keyword>
<comment type="pathway">
    <text evidence="1">Cell wall biogenesis; peptidoglycan biosynthesis.</text>
</comment>
<dbReference type="InterPro" id="IPR036565">
    <property type="entry name" value="Mur-like_cat_sf"/>
</dbReference>
<accession>A0A939RYY6</accession>
<keyword evidence="1" id="KW-0436">Ligase</keyword>
<comment type="similarity">
    <text evidence="1">Belongs to the MurCDEF family. MurT subfamily.</text>
</comment>
<organism evidence="4 5">
    <name type="scientific">Leucobacter ruminantium</name>
    <dbReference type="NCBI Taxonomy" id="1289170"/>
    <lineage>
        <taxon>Bacteria</taxon>
        <taxon>Bacillati</taxon>
        <taxon>Actinomycetota</taxon>
        <taxon>Actinomycetes</taxon>
        <taxon>Micrococcales</taxon>
        <taxon>Microbacteriaceae</taxon>
        <taxon>Leucobacter</taxon>
    </lineage>
</organism>
<keyword evidence="5" id="KW-1185">Reference proteome</keyword>
<comment type="catalytic activity">
    <reaction evidence="1">
        <text>beta-D-GlcNAc-(1-&gt;4)-Mur2Ac(oyl-L-Ala-gamma-D-Glu-L-Lys-D-Ala-D-Ala)-di-trans,octa-cis-undecaprenyl diphosphate + ATP = beta-D-GlcNAc-(1-&gt;4)-Mur2Ac(oyl-L-Ala-gamma-D-O-P-Glu-L-Lys-D-Ala-D-Ala)-di-trans,octa-cis-undecaprenyl diphosphate + ADP</text>
        <dbReference type="Rhea" id="RHEA:59488"/>
        <dbReference type="ChEBI" id="CHEBI:30616"/>
        <dbReference type="ChEBI" id="CHEBI:60033"/>
        <dbReference type="ChEBI" id="CHEBI:143132"/>
        <dbReference type="ChEBI" id="CHEBI:456216"/>
    </reaction>
</comment>
<protein>
    <recommendedName>
        <fullName evidence="1">Lipid II isoglutaminyl synthase (glutamine-hydrolyzing) subunit MurT</fullName>
        <ecNumber evidence="1">6.3.5.13</ecNumber>
    </recommendedName>
</protein>
<dbReference type="GO" id="GO:0008360">
    <property type="term" value="P:regulation of cell shape"/>
    <property type="evidence" value="ECO:0007669"/>
    <property type="project" value="UniProtKB-KW"/>
</dbReference>
<name>A0A939RYY6_9MICO</name>
<dbReference type="Proteomes" id="UP000664398">
    <property type="component" value="Unassembled WGS sequence"/>
</dbReference>
<comment type="caution">
    <text evidence="1">Lacks conserved residue(s) required for the propagation of feature annotation.</text>
</comment>
<keyword evidence="1" id="KW-0067">ATP-binding</keyword>
<dbReference type="GO" id="GO:0071555">
    <property type="term" value="P:cell wall organization"/>
    <property type="evidence" value="ECO:0007669"/>
    <property type="project" value="UniProtKB-KW"/>
</dbReference>
<feature type="domain" description="Mur ligase central" evidence="2">
    <location>
        <begin position="54"/>
        <end position="177"/>
    </location>
</feature>
<dbReference type="SUPFAM" id="SSF53623">
    <property type="entry name" value="MurD-like peptide ligases, catalytic domain"/>
    <property type="match status" value="1"/>
</dbReference>
<dbReference type="PANTHER" id="PTHR23135">
    <property type="entry name" value="MUR LIGASE FAMILY MEMBER"/>
    <property type="match status" value="1"/>
</dbReference>
<sequence>MRDFLSAVTGKTVRQLAKLRGGGGSALPGLVVEKLDPGFMGRVLGRLPYGVVAVSGTNGKTTTTKMVVEMLEAQGLRVFTNRTGSNFSRGVVAAAIQECSLTGRLDADIAVLELDEAHAMYFIDRVQPRFTLLLNVLRDQLDRFGEIDTTAKLLQRIADATTDGLVVNREDRLVAAIGEATRARGGEGSGAARGPEVREFGLSDSLLSTFPSDDDFHASAPAGEATAKRPADVVLVGLGDHEAEFEIDGTVHRTGLKLEGLYNTFNAAAALATVRMILQAGPRTGTAARREGDASTPAILASLAEVRPAFGRGEQLELDGRPLELVLVKNPAGFRLGLASFDAAGVAAMIAINDQYADGRDMSWLWDVDFGSLAESGVDTVSGTRAWDMALRLEHDDVPVGHVEEDLRRALAGFRERTMSADGEARPRRIYCTYTAMLELRRALAEVTDVEDIW</sequence>
<keyword evidence="1" id="KW-0547">Nucleotide-binding</keyword>
<dbReference type="EMBL" id="JAGDYL010000025">
    <property type="protein sequence ID" value="MBO1806183.1"/>
    <property type="molecule type" value="Genomic_DNA"/>
</dbReference>
<dbReference type="AlphaFoldDB" id="A0A939RYY6"/>